<dbReference type="GO" id="GO:0005856">
    <property type="term" value="C:cytoskeleton"/>
    <property type="evidence" value="ECO:0007669"/>
    <property type="project" value="UniProtKB-SubCell"/>
</dbReference>
<dbReference type="GO" id="GO:0036126">
    <property type="term" value="C:sperm flagellum"/>
    <property type="evidence" value="ECO:0007669"/>
    <property type="project" value="TreeGrafter"/>
</dbReference>
<evidence type="ECO:0000313" key="9">
    <source>
        <dbReference type="Proteomes" id="UP001488838"/>
    </source>
</evidence>
<keyword evidence="5" id="KW-0206">Cytoskeleton</keyword>
<comment type="caution">
    <text evidence="8">The sequence shown here is derived from an EMBL/GenBank/DDBJ whole genome shotgun (WGS) entry which is preliminary data.</text>
</comment>
<dbReference type="InterPro" id="IPR036322">
    <property type="entry name" value="WD40_repeat_dom_sf"/>
</dbReference>
<keyword evidence="6" id="KW-0966">Cell projection</keyword>
<dbReference type="InterPro" id="IPR050630">
    <property type="entry name" value="WD_repeat_EMAP"/>
</dbReference>
<reference evidence="8 9" key="1">
    <citation type="journal article" date="2023" name="bioRxiv">
        <title>Conserved and derived expression patterns and positive selection on dental genes reveal complex evolutionary context of ever-growing rodent molars.</title>
        <authorList>
            <person name="Calamari Z.T."/>
            <person name="Song A."/>
            <person name="Cohen E."/>
            <person name="Akter M."/>
            <person name="Roy R.D."/>
            <person name="Hallikas O."/>
            <person name="Christensen M.M."/>
            <person name="Li P."/>
            <person name="Marangoni P."/>
            <person name="Jernvall J."/>
            <person name="Klein O.D."/>
        </authorList>
    </citation>
    <scope>NUCLEOTIDE SEQUENCE [LARGE SCALE GENOMIC DNA]</scope>
    <source>
        <strain evidence="8">V071</strain>
    </source>
</reference>
<keyword evidence="4" id="KW-0677">Repeat</keyword>
<evidence type="ECO:0000256" key="4">
    <source>
        <dbReference type="ARBA" id="ARBA00022737"/>
    </source>
</evidence>
<dbReference type="InterPro" id="IPR001680">
    <property type="entry name" value="WD40_rpt"/>
</dbReference>
<keyword evidence="9" id="KW-1185">Reference proteome</keyword>
<evidence type="ECO:0000256" key="6">
    <source>
        <dbReference type="ARBA" id="ARBA00023273"/>
    </source>
</evidence>
<dbReference type="Pfam" id="PF00400">
    <property type="entry name" value="WD40"/>
    <property type="match status" value="1"/>
</dbReference>
<dbReference type="InterPro" id="IPR015943">
    <property type="entry name" value="WD40/YVTN_repeat-like_dom_sf"/>
</dbReference>
<protein>
    <recommendedName>
        <fullName evidence="7">Cilia- and flagella-associated protein 251</fullName>
    </recommendedName>
</protein>
<dbReference type="AlphaFoldDB" id="A0AAW0HSC9"/>
<feature type="non-terminal residue" evidence="8">
    <location>
        <position position="1"/>
    </location>
</feature>
<keyword evidence="5" id="KW-0963">Cytoplasm</keyword>
<evidence type="ECO:0000256" key="1">
    <source>
        <dbReference type="ARBA" id="ARBA00004138"/>
    </source>
</evidence>
<evidence type="ECO:0000256" key="7">
    <source>
        <dbReference type="ARBA" id="ARBA00040994"/>
    </source>
</evidence>
<evidence type="ECO:0000256" key="5">
    <source>
        <dbReference type="ARBA" id="ARBA00023212"/>
    </source>
</evidence>
<organism evidence="8 9">
    <name type="scientific">Myodes glareolus</name>
    <name type="common">Bank vole</name>
    <name type="synonym">Clethrionomys glareolus</name>
    <dbReference type="NCBI Taxonomy" id="447135"/>
    <lineage>
        <taxon>Eukaryota</taxon>
        <taxon>Metazoa</taxon>
        <taxon>Chordata</taxon>
        <taxon>Craniata</taxon>
        <taxon>Vertebrata</taxon>
        <taxon>Euteleostomi</taxon>
        <taxon>Mammalia</taxon>
        <taxon>Eutheria</taxon>
        <taxon>Euarchontoglires</taxon>
        <taxon>Glires</taxon>
        <taxon>Rodentia</taxon>
        <taxon>Myomorpha</taxon>
        <taxon>Muroidea</taxon>
        <taxon>Cricetidae</taxon>
        <taxon>Arvicolinae</taxon>
        <taxon>Myodes</taxon>
    </lineage>
</organism>
<accession>A0AAW0HSC9</accession>
<dbReference type="Gene3D" id="2.130.10.10">
    <property type="entry name" value="YVTN repeat-like/Quinoprotein amine dehydrogenase"/>
    <property type="match status" value="1"/>
</dbReference>
<dbReference type="PANTHER" id="PTHR13720">
    <property type="entry name" value="WD-40 REPEAT PROTEIN"/>
    <property type="match status" value="1"/>
</dbReference>
<evidence type="ECO:0000313" key="8">
    <source>
        <dbReference type="EMBL" id="KAK7804993.1"/>
    </source>
</evidence>
<dbReference type="Proteomes" id="UP001488838">
    <property type="component" value="Unassembled WGS sequence"/>
</dbReference>
<dbReference type="PANTHER" id="PTHR13720:SF13">
    <property type="entry name" value="CILIA- AND FLAGELLA-ASSOCIATED PROTEIN 251"/>
    <property type="match status" value="1"/>
</dbReference>
<gene>
    <name evidence="8" type="ORF">U0070_025515</name>
</gene>
<sequence>PVFETQTFNKLVGKFSQSIFHLKLAQILSATKEGKLVVWDIHNRSSSSASAFPFIKPRKLVHLQKEGITVLTTVDNYIVTGDVKGSIKFYDHTLSVVNWYSNFKLGAIRTLSFSKSPVSPPTEKSNFPTDCTLKGDLFVVRNFIIGTFDATVYHMTTDGTKLEKLFVEPRDAVYAISCHPYQPLIAVGSVCGMIKVWDYEKKVYLFSRTFEKGLGVQSLSYNPEGTHSLTGSKVPAGAVPWSVTSQLSLPPV</sequence>
<dbReference type="SUPFAM" id="SSF50978">
    <property type="entry name" value="WD40 repeat-like"/>
    <property type="match status" value="1"/>
</dbReference>
<keyword evidence="3" id="KW-0853">WD repeat</keyword>
<evidence type="ECO:0000256" key="2">
    <source>
        <dbReference type="ARBA" id="ARBA00004245"/>
    </source>
</evidence>
<name>A0AAW0HSC9_MYOGA</name>
<evidence type="ECO:0000256" key="3">
    <source>
        <dbReference type="ARBA" id="ARBA00022574"/>
    </source>
</evidence>
<comment type="subcellular location">
    <subcellularLocation>
        <location evidence="1">Cell projection</location>
        <location evidence="1">Cilium</location>
    </subcellularLocation>
    <subcellularLocation>
        <location evidence="2">Cytoplasm</location>
        <location evidence="2">Cytoskeleton</location>
    </subcellularLocation>
</comment>
<dbReference type="EMBL" id="JBBHLL010000357">
    <property type="protein sequence ID" value="KAK7804993.1"/>
    <property type="molecule type" value="Genomic_DNA"/>
</dbReference>
<dbReference type="SMART" id="SM00320">
    <property type="entry name" value="WD40"/>
    <property type="match status" value="2"/>
</dbReference>
<proteinExistence type="predicted"/>